<dbReference type="SUPFAM" id="SSF53335">
    <property type="entry name" value="S-adenosyl-L-methionine-dependent methyltransferases"/>
    <property type="match status" value="1"/>
</dbReference>
<name>A0A0M8KB29_9CHLR</name>
<evidence type="ECO:0000313" key="4">
    <source>
        <dbReference type="Proteomes" id="UP000050502"/>
    </source>
</evidence>
<dbReference type="STRING" id="872965.SE16_08070"/>
<dbReference type="AlphaFoldDB" id="A0A0M8KB29"/>
<dbReference type="Proteomes" id="UP000050502">
    <property type="component" value="Unassembled WGS sequence"/>
</dbReference>
<accession>A0A0M8KB29</accession>
<reference evidence="2 4" key="2">
    <citation type="submission" date="2015-07" db="EMBL/GenBank/DDBJ databases">
        <title>Whole genome sequence of Ardenticatena maritima DSM 23922.</title>
        <authorList>
            <person name="Hemp J."/>
            <person name="Ward L.M."/>
            <person name="Pace L.A."/>
            <person name="Fischer W.W."/>
        </authorList>
    </citation>
    <scope>NUCLEOTIDE SEQUENCE [LARGE SCALE GENOMIC DNA]</scope>
    <source>
        <strain evidence="2 4">110S</strain>
    </source>
</reference>
<evidence type="ECO:0008006" key="5">
    <source>
        <dbReference type="Google" id="ProtNLM"/>
    </source>
</evidence>
<evidence type="ECO:0000313" key="3">
    <source>
        <dbReference type="Proteomes" id="UP000037784"/>
    </source>
</evidence>
<dbReference type="Gene3D" id="2.20.25.110">
    <property type="entry name" value="S-adenosyl-L-methionine-dependent methyltransferases"/>
    <property type="match status" value="1"/>
</dbReference>
<dbReference type="EMBL" id="BBZA01000216">
    <property type="protein sequence ID" value="GAP63976.1"/>
    <property type="molecule type" value="Genomic_DNA"/>
</dbReference>
<dbReference type="Proteomes" id="UP000037784">
    <property type="component" value="Unassembled WGS sequence"/>
</dbReference>
<gene>
    <name evidence="1" type="ORF">ARMA_2399</name>
    <name evidence="2" type="ORF">SE16_08070</name>
</gene>
<dbReference type="InterPro" id="IPR029063">
    <property type="entry name" value="SAM-dependent_MTases_sf"/>
</dbReference>
<evidence type="ECO:0000313" key="1">
    <source>
        <dbReference type="EMBL" id="GAP63976.1"/>
    </source>
</evidence>
<dbReference type="Gene3D" id="3.40.50.150">
    <property type="entry name" value="Vaccinia Virus protein VP39"/>
    <property type="match status" value="1"/>
</dbReference>
<proteinExistence type="predicted"/>
<dbReference type="OrthoDB" id="9811589at2"/>
<organism evidence="1 3">
    <name type="scientific">Ardenticatena maritima</name>
    <dbReference type="NCBI Taxonomy" id="872965"/>
    <lineage>
        <taxon>Bacteria</taxon>
        <taxon>Bacillati</taxon>
        <taxon>Chloroflexota</taxon>
        <taxon>Ardenticatenia</taxon>
        <taxon>Ardenticatenales</taxon>
        <taxon>Ardenticatenaceae</taxon>
        <taxon>Ardenticatena</taxon>
    </lineage>
</organism>
<reference evidence="3" key="3">
    <citation type="submission" date="2015-08" db="EMBL/GenBank/DDBJ databases">
        <title>Draft Genome Sequence of a Heterotrophic Facultative Anaerobic Bacterium Ardenticatena maritima Strain 110S.</title>
        <authorList>
            <person name="Kawaichi S."/>
            <person name="Yoshida T."/>
            <person name="Sako Y."/>
            <person name="Nakamura R."/>
        </authorList>
    </citation>
    <scope>NUCLEOTIDE SEQUENCE [LARGE SCALE GENOMIC DNA]</scope>
    <source>
        <strain evidence="3">110S</strain>
    </source>
</reference>
<sequence>MPRFIIPHPDDVADDVRCYYRHARRMPEPVVELGVAHGRYTLTLADQQIRMVAVGEDAGLLQALHAFAQERHLPVEILTAAWETVRLPFRPGMLFLPEGRLARLLTYEAIMRFLRHVHGLLQVGGKFMFDLPLPDMHAIAPYLLPTGQTLIWRKSTPLDGGGVRHVWERRAYDVVAQIETRHIVEEEVDAEGFTRTRRHRMEQRGWFWPREVRAMLEATGFFIEAVYGGFNDEPLTDASPVQVWVVRKPAG</sequence>
<protein>
    <recommendedName>
        <fullName evidence="5">Methyltransferase domain-containing protein</fullName>
    </recommendedName>
</protein>
<reference evidence="1" key="1">
    <citation type="journal article" date="2015" name="Genome Announc.">
        <title>Draft Genome Sequence of a Heterotrophic Facultative Anaerobic Thermophilic Bacterium, Ardenticatena maritima Strain 110ST.</title>
        <authorList>
            <person name="Kawaichi S."/>
            <person name="Yoshida T."/>
            <person name="Sako Y."/>
            <person name="Nakamura R."/>
        </authorList>
    </citation>
    <scope>NUCLEOTIDE SEQUENCE [LARGE SCALE GENOMIC DNA]</scope>
    <source>
        <strain evidence="1">110S</strain>
    </source>
</reference>
<dbReference type="RefSeq" id="WP_054493740.1">
    <property type="nucleotide sequence ID" value="NZ_BBZA01000216.1"/>
</dbReference>
<keyword evidence="3" id="KW-1185">Reference proteome</keyword>
<comment type="caution">
    <text evidence="1">The sequence shown here is derived from an EMBL/GenBank/DDBJ whole genome shotgun (WGS) entry which is preliminary data.</text>
</comment>
<evidence type="ECO:0000313" key="2">
    <source>
        <dbReference type="EMBL" id="KPL87589.1"/>
    </source>
</evidence>
<dbReference type="EMBL" id="LGKN01000005">
    <property type="protein sequence ID" value="KPL87589.1"/>
    <property type="molecule type" value="Genomic_DNA"/>
</dbReference>